<dbReference type="PANTHER" id="PTHR34698:SF2">
    <property type="entry name" value="5-OXOPROLINASE SUBUNIT B"/>
    <property type="match status" value="1"/>
</dbReference>
<dbReference type="Proteomes" id="UP000193749">
    <property type="component" value="Unassembled WGS sequence"/>
</dbReference>
<dbReference type="STRING" id="55209.HA50_23510"/>
<dbReference type="InterPro" id="IPR003833">
    <property type="entry name" value="CT_C_D"/>
</dbReference>
<dbReference type="GO" id="GO:0016787">
    <property type="term" value="F:hydrolase activity"/>
    <property type="evidence" value="ECO:0007669"/>
    <property type="project" value="UniProtKB-KW"/>
</dbReference>
<evidence type="ECO:0000256" key="1">
    <source>
        <dbReference type="ARBA" id="ARBA00022741"/>
    </source>
</evidence>
<evidence type="ECO:0000259" key="4">
    <source>
        <dbReference type="SMART" id="SM00796"/>
    </source>
</evidence>
<dbReference type="Pfam" id="PF02682">
    <property type="entry name" value="CT_C_D"/>
    <property type="match status" value="1"/>
</dbReference>
<dbReference type="Gene3D" id="3.30.1360.40">
    <property type="match status" value="1"/>
</dbReference>
<dbReference type="NCBIfam" id="TIGR00370">
    <property type="entry name" value="5-oxoprolinase subunit PxpB"/>
    <property type="match status" value="1"/>
</dbReference>
<proteinExistence type="predicted"/>
<dbReference type="SMART" id="SM00796">
    <property type="entry name" value="AHS1"/>
    <property type="match status" value="1"/>
</dbReference>
<sequence>MVKQTLTWRRDPSGERCMIITLPGHSAPHTLLSQLARFLHANPLPGVRDIVPAAHSLGIHYQPEVLWRIDNSLSPYSQLVNRLDAILSRFSPQETEQGREMVIPVCYQGEYAPDLINIAQHCGISPEEVVSRHQQKVVDVLMLGFLPGHPYLGALDAIFTLPRRATPRLSVAKGSIGIANQMGVIYPLTSPGGWNLIGRTPLTLFSTERQPACLLQAGDRVRFRAIDEAEFKALEEMPYVA</sequence>
<keyword evidence="3" id="KW-0067">ATP-binding</keyword>
<organism evidence="5 6">
    <name type="scientific">Pantoea cypripedii</name>
    <name type="common">Pectobacterium cypripedii</name>
    <name type="synonym">Erwinia cypripedii</name>
    <dbReference type="NCBI Taxonomy" id="55209"/>
    <lineage>
        <taxon>Bacteria</taxon>
        <taxon>Pseudomonadati</taxon>
        <taxon>Pseudomonadota</taxon>
        <taxon>Gammaproteobacteria</taxon>
        <taxon>Enterobacterales</taxon>
        <taxon>Erwiniaceae</taxon>
        <taxon>Pantoea</taxon>
    </lineage>
</organism>
<keyword evidence="1" id="KW-0547">Nucleotide-binding</keyword>
<comment type="caution">
    <text evidence="5">The sequence shown here is derived from an EMBL/GenBank/DDBJ whole genome shotgun (WGS) entry which is preliminary data.</text>
</comment>
<dbReference type="PANTHER" id="PTHR34698">
    <property type="entry name" value="5-OXOPROLINASE SUBUNIT B"/>
    <property type="match status" value="1"/>
</dbReference>
<protein>
    <recommendedName>
        <fullName evidence="4">Carboxyltransferase domain-containing protein</fullName>
    </recommendedName>
</protein>
<dbReference type="EMBL" id="MLJI01000002">
    <property type="protein sequence ID" value="ORM89584.1"/>
    <property type="molecule type" value="Genomic_DNA"/>
</dbReference>
<dbReference type="AlphaFoldDB" id="A0A1X1ELC9"/>
<dbReference type="InterPro" id="IPR010016">
    <property type="entry name" value="PxpB"/>
</dbReference>
<keyword evidence="2" id="KW-0378">Hydrolase</keyword>
<feature type="domain" description="Carboxyltransferase" evidence="4">
    <location>
        <begin position="8"/>
        <end position="215"/>
    </location>
</feature>
<dbReference type="SUPFAM" id="SSF160467">
    <property type="entry name" value="PH0987 N-terminal domain-like"/>
    <property type="match status" value="1"/>
</dbReference>
<dbReference type="InterPro" id="IPR029000">
    <property type="entry name" value="Cyclophilin-like_dom_sf"/>
</dbReference>
<dbReference type="OrthoDB" id="9778567at2"/>
<reference evidence="5 6" key="1">
    <citation type="journal article" date="2017" name="Antonie Van Leeuwenhoek">
        <title>Phylogenomic resolution of the bacterial genus Pantoea and its relationship with Erwinia and Tatumella.</title>
        <authorList>
            <person name="Palmer M."/>
            <person name="Steenkamp E.T."/>
            <person name="Coetzee M.P."/>
            <person name="Chan W.Y."/>
            <person name="van Zyl E."/>
            <person name="De Maayer P."/>
            <person name="Coutinho T.A."/>
            <person name="Blom J."/>
            <person name="Smits T.H."/>
            <person name="Duffy B."/>
            <person name="Venter S.N."/>
        </authorList>
    </citation>
    <scope>NUCLEOTIDE SEQUENCE [LARGE SCALE GENOMIC DNA]</scope>
    <source>
        <strain evidence="5 6">LMG 2657</strain>
    </source>
</reference>
<gene>
    <name evidence="5" type="ORF">HA50_23510</name>
</gene>
<keyword evidence="6" id="KW-1185">Reference proteome</keyword>
<evidence type="ECO:0000313" key="6">
    <source>
        <dbReference type="Proteomes" id="UP000193749"/>
    </source>
</evidence>
<dbReference type="RefSeq" id="WP_084879302.1">
    <property type="nucleotide sequence ID" value="NZ_JAGGMY010000005.1"/>
</dbReference>
<accession>A0A1X1ELC9</accession>
<evidence type="ECO:0000313" key="5">
    <source>
        <dbReference type="EMBL" id="ORM89584.1"/>
    </source>
</evidence>
<evidence type="ECO:0000256" key="2">
    <source>
        <dbReference type="ARBA" id="ARBA00022801"/>
    </source>
</evidence>
<dbReference type="SUPFAM" id="SSF50891">
    <property type="entry name" value="Cyclophilin-like"/>
    <property type="match status" value="1"/>
</dbReference>
<evidence type="ECO:0000256" key="3">
    <source>
        <dbReference type="ARBA" id="ARBA00022840"/>
    </source>
</evidence>
<dbReference type="Gene3D" id="2.40.100.10">
    <property type="entry name" value="Cyclophilin-like"/>
    <property type="match status" value="1"/>
</dbReference>
<dbReference type="GO" id="GO:0005524">
    <property type="term" value="F:ATP binding"/>
    <property type="evidence" value="ECO:0007669"/>
    <property type="project" value="UniProtKB-KW"/>
</dbReference>
<name>A0A1X1ELC9_PANCY</name>